<dbReference type="FunFam" id="2.30.30.60:FF:000002">
    <property type="entry name" value="Mechanosensitive ion channel family protein"/>
    <property type="match status" value="1"/>
</dbReference>
<dbReference type="InterPro" id="IPR023408">
    <property type="entry name" value="MscS_beta-dom_sf"/>
</dbReference>
<feature type="transmembrane region" description="Helical" evidence="10">
    <location>
        <begin position="74"/>
        <end position="91"/>
    </location>
</feature>
<accession>A0A1M4WS11</accession>
<dbReference type="Pfam" id="PF00924">
    <property type="entry name" value="MS_channel_2nd"/>
    <property type="match status" value="1"/>
</dbReference>
<evidence type="ECO:0000256" key="2">
    <source>
        <dbReference type="ARBA" id="ARBA00022475"/>
    </source>
</evidence>
<keyword evidence="4 10" id="KW-0812">Transmembrane</keyword>
<feature type="transmembrane region" description="Helical" evidence="10">
    <location>
        <begin position="111"/>
        <end position="132"/>
    </location>
</feature>
<dbReference type="EMBL" id="FQTV01000003">
    <property type="protein sequence ID" value="SHE84005.1"/>
    <property type="molecule type" value="Genomic_DNA"/>
</dbReference>
<evidence type="ECO:0000256" key="3">
    <source>
        <dbReference type="ARBA" id="ARBA00022519"/>
    </source>
</evidence>
<evidence type="ECO:0000256" key="5">
    <source>
        <dbReference type="ARBA" id="ARBA00022989"/>
    </source>
</evidence>
<evidence type="ECO:0000256" key="10">
    <source>
        <dbReference type="SAM" id="Phobius"/>
    </source>
</evidence>
<name>A0A1M4WS11_9BACE</name>
<feature type="transmembrane region" description="Helical" evidence="10">
    <location>
        <begin position="29"/>
        <end position="54"/>
    </location>
</feature>
<dbReference type="InterPro" id="IPR006685">
    <property type="entry name" value="MscS_channel_2nd"/>
</dbReference>
<keyword evidence="13" id="KW-1185">Reference proteome</keyword>
<keyword evidence="7 10" id="KW-0472">Membrane</keyword>
<evidence type="ECO:0000256" key="1">
    <source>
        <dbReference type="ARBA" id="ARBA00004429"/>
    </source>
</evidence>
<evidence type="ECO:0000256" key="6">
    <source>
        <dbReference type="ARBA" id="ARBA00023016"/>
    </source>
</evidence>
<evidence type="ECO:0000256" key="9">
    <source>
        <dbReference type="ARBA" id="ARBA00093659"/>
    </source>
</evidence>
<proteinExistence type="predicted"/>
<sequence length="418" mass="47491">MENVITQSINNLLRLLGLSSEEANSLDNWVIFGLIILIAFFADFVCKLVLLKVVKKLVMKTKATWDDIIFDERVMAKLCHVVAPVLIYFLFPIAFPAGSPLYGFFLKITQIYIIAVVMRFFITFCTAIYIVYDQIEKYHDRPLKGLLQTVQVIIFFVGGILIFSVLFNKSPASLLAGLGASAAVLMLVFKDSIMGFVSGIQLSANNMLRPGDWISMPKYNADGVVIDVTLNTVKVRNWDNTITTIPPYALVSDSFQNWRGMHESGGRRVKRSINVDMNSVKFCTPEMLEKFRKIALLKDYIEETEEKLKAYNQECGVDDSVLVNGQRQTNLGVFRAYLERYLRSLSAVNQEMNLMVRHLQPTEKGIPMELYFFSISKVWVEYETLQADVMDHVLAVISEFDLAVFQNPTGADFRSIKK</sequence>
<dbReference type="SUPFAM" id="SSF50182">
    <property type="entry name" value="Sm-like ribonucleoproteins"/>
    <property type="match status" value="1"/>
</dbReference>
<dbReference type="PANTHER" id="PTHR30414:SF0">
    <property type="entry name" value="MINICONDUCTANCE MECHANOSENSITIVE CHANNEL YBDG"/>
    <property type="match status" value="1"/>
</dbReference>
<dbReference type="GO" id="GO:0008381">
    <property type="term" value="F:mechanosensitive monoatomic ion channel activity"/>
    <property type="evidence" value="ECO:0007669"/>
    <property type="project" value="InterPro"/>
</dbReference>
<keyword evidence="2" id="KW-1003">Cell membrane</keyword>
<dbReference type="PANTHER" id="PTHR30414">
    <property type="entry name" value="MINICONDUCTANCE MECHANOSENSITIVE CHANNEL YBDG"/>
    <property type="match status" value="1"/>
</dbReference>
<evidence type="ECO:0000313" key="13">
    <source>
        <dbReference type="Proteomes" id="UP000184509"/>
    </source>
</evidence>
<feature type="transmembrane region" description="Helical" evidence="10">
    <location>
        <begin position="144"/>
        <end position="166"/>
    </location>
</feature>
<dbReference type="GO" id="GO:0071470">
    <property type="term" value="P:cellular response to osmotic stress"/>
    <property type="evidence" value="ECO:0007669"/>
    <property type="project" value="InterPro"/>
</dbReference>
<dbReference type="InterPro" id="IPR010920">
    <property type="entry name" value="LSM_dom_sf"/>
</dbReference>
<dbReference type="Proteomes" id="UP000184509">
    <property type="component" value="Unassembled WGS sequence"/>
</dbReference>
<feature type="transmembrane region" description="Helical" evidence="10">
    <location>
        <begin position="172"/>
        <end position="189"/>
    </location>
</feature>
<organism evidence="12 13">
    <name type="scientific">Bacteroides luti</name>
    <dbReference type="NCBI Taxonomy" id="1297750"/>
    <lineage>
        <taxon>Bacteria</taxon>
        <taxon>Pseudomonadati</taxon>
        <taxon>Bacteroidota</taxon>
        <taxon>Bacteroidia</taxon>
        <taxon>Bacteroidales</taxon>
        <taxon>Bacteroidaceae</taxon>
        <taxon>Bacteroides</taxon>
    </lineage>
</organism>
<keyword evidence="6" id="KW-0346">Stress response</keyword>
<comment type="subcellular location">
    <subcellularLocation>
        <location evidence="1">Cell inner membrane</location>
        <topology evidence="1">Multi-pass membrane protein</topology>
    </subcellularLocation>
</comment>
<evidence type="ECO:0000256" key="4">
    <source>
        <dbReference type="ARBA" id="ARBA00022692"/>
    </source>
</evidence>
<evidence type="ECO:0000313" key="12">
    <source>
        <dbReference type="EMBL" id="SHE84005.1"/>
    </source>
</evidence>
<evidence type="ECO:0000259" key="11">
    <source>
        <dbReference type="Pfam" id="PF00924"/>
    </source>
</evidence>
<evidence type="ECO:0000256" key="7">
    <source>
        <dbReference type="ARBA" id="ARBA00023136"/>
    </source>
</evidence>
<keyword evidence="5 10" id="KW-1133">Transmembrane helix</keyword>
<dbReference type="GO" id="GO:0005886">
    <property type="term" value="C:plasma membrane"/>
    <property type="evidence" value="ECO:0007669"/>
    <property type="project" value="UniProtKB-SubCell"/>
</dbReference>
<gene>
    <name evidence="12" type="ORF">SAMN05444405_103156</name>
</gene>
<dbReference type="InterPro" id="IPR030192">
    <property type="entry name" value="YbdG"/>
</dbReference>
<dbReference type="Gene3D" id="2.30.30.60">
    <property type="match status" value="1"/>
</dbReference>
<dbReference type="OrthoDB" id="9775207at2"/>
<dbReference type="STRING" id="1297750.SAMN05444405_103156"/>
<keyword evidence="3" id="KW-0997">Cell inner membrane</keyword>
<protein>
    <recommendedName>
        <fullName evidence="8">Mechanosensing system component YbdG</fullName>
    </recommendedName>
    <alternativeName>
        <fullName evidence="9">Mechanosensitive channel homolog YbdG</fullName>
    </alternativeName>
</protein>
<dbReference type="AlphaFoldDB" id="A0A1M4WS11"/>
<reference evidence="12 13" key="1">
    <citation type="submission" date="2016-11" db="EMBL/GenBank/DDBJ databases">
        <authorList>
            <person name="Jaros S."/>
            <person name="Januszkiewicz K."/>
            <person name="Wedrychowicz H."/>
        </authorList>
    </citation>
    <scope>NUCLEOTIDE SEQUENCE [LARGE SCALE GENOMIC DNA]</scope>
    <source>
        <strain evidence="12 13">DSM 26991</strain>
    </source>
</reference>
<dbReference type="RefSeq" id="WP_073399495.1">
    <property type="nucleotide sequence ID" value="NZ_FQTV01000003.1"/>
</dbReference>
<feature type="domain" description="Mechanosensitive ion channel MscS" evidence="11">
    <location>
        <begin position="191"/>
        <end position="259"/>
    </location>
</feature>
<evidence type="ECO:0000256" key="8">
    <source>
        <dbReference type="ARBA" id="ARBA00093630"/>
    </source>
</evidence>